<dbReference type="Proteomes" id="UP000321595">
    <property type="component" value="Chromosome"/>
</dbReference>
<keyword evidence="6 7" id="KW-0472">Membrane</keyword>
<comment type="caution">
    <text evidence="7">Lacks conserved residue(s) required for the propagation of feature annotation.</text>
</comment>
<feature type="transmembrane region" description="Helical" evidence="7">
    <location>
        <begin position="201"/>
        <end position="224"/>
    </location>
</feature>
<dbReference type="PANTHER" id="PTHR30188">
    <property type="entry name" value="ABC TRANSPORTER PERMEASE PROTEIN-RELATED"/>
    <property type="match status" value="1"/>
</dbReference>
<dbReference type="EMBL" id="CP042467">
    <property type="protein sequence ID" value="QED26437.1"/>
    <property type="molecule type" value="Genomic_DNA"/>
</dbReference>
<name>A0A5B8XMV6_9DELT</name>
<evidence type="ECO:0000256" key="3">
    <source>
        <dbReference type="ARBA" id="ARBA00022448"/>
    </source>
</evidence>
<comment type="subcellular location">
    <subcellularLocation>
        <location evidence="1">Membrane</location>
        <topology evidence="1">Multi-pass membrane protein</topology>
    </subcellularLocation>
</comment>
<feature type="transmembrane region" description="Helical" evidence="7">
    <location>
        <begin position="54"/>
        <end position="75"/>
    </location>
</feature>
<accession>A0A5B8XMV6</accession>
<protein>
    <submittedName>
        <fullName evidence="8">ABC transporter permease</fullName>
    </submittedName>
</protein>
<dbReference type="OrthoDB" id="9805022at2"/>
<dbReference type="GO" id="GO:0005548">
    <property type="term" value="F:phospholipid transporter activity"/>
    <property type="evidence" value="ECO:0007669"/>
    <property type="project" value="TreeGrafter"/>
</dbReference>
<comment type="similarity">
    <text evidence="2 7">Belongs to the MlaE permease family.</text>
</comment>
<evidence type="ECO:0000256" key="2">
    <source>
        <dbReference type="ARBA" id="ARBA00007556"/>
    </source>
</evidence>
<gene>
    <name evidence="8" type="ORF">FRD01_04070</name>
</gene>
<dbReference type="InterPro" id="IPR030802">
    <property type="entry name" value="Permease_MalE"/>
</dbReference>
<reference evidence="8 9" key="1">
    <citation type="submission" date="2019-08" db="EMBL/GenBank/DDBJ databases">
        <authorList>
            <person name="Liang Q."/>
        </authorList>
    </citation>
    <scope>NUCLEOTIDE SEQUENCE [LARGE SCALE GENOMIC DNA]</scope>
    <source>
        <strain evidence="8 9">V1718</strain>
    </source>
</reference>
<evidence type="ECO:0000256" key="1">
    <source>
        <dbReference type="ARBA" id="ARBA00004141"/>
    </source>
</evidence>
<dbReference type="GO" id="GO:0043190">
    <property type="term" value="C:ATP-binding cassette (ABC) transporter complex"/>
    <property type="evidence" value="ECO:0007669"/>
    <property type="project" value="InterPro"/>
</dbReference>
<evidence type="ECO:0000256" key="5">
    <source>
        <dbReference type="ARBA" id="ARBA00022989"/>
    </source>
</evidence>
<evidence type="ECO:0000256" key="6">
    <source>
        <dbReference type="ARBA" id="ARBA00023136"/>
    </source>
</evidence>
<feature type="transmembrane region" description="Helical" evidence="7">
    <location>
        <begin position="236"/>
        <end position="259"/>
    </location>
</feature>
<feature type="transmembrane region" description="Helical" evidence="7">
    <location>
        <begin position="151"/>
        <end position="180"/>
    </location>
</feature>
<proteinExistence type="inferred from homology"/>
<evidence type="ECO:0000313" key="8">
    <source>
        <dbReference type="EMBL" id="QED26437.1"/>
    </source>
</evidence>
<evidence type="ECO:0000313" key="9">
    <source>
        <dbReference type="Proteomes" id="UP000321595"/>
    </source>
</evidence>
<evidence type="ECO:0000256" key="7">
    <source>
        <dbReference type="RuleBase" id="RU362044"/>
    </source>
</evidence>
<dbReference type="AlphaFoldDB" id="A0A5B8XMV6"/>
<keyword evidence="9" id="KW-1185">Reference proteome</keyword>
<dbReference type="PANTHER" id="PTHR30188:SF4">
    <property type="entry name" value="PROTEIN TRIGALACTOSYLDIACYLGLYCEROL 1, CHLOROPLASTIC"/>
    <property type="match status" value="1"/>
</dbReference>
<dbReference type="KEGG" id="bbae:FRD01_04070"/>
<dbReference type="Pfam" id="PF02405">
    <property type="entry name" value="MlaE"/>
    <property type="match status" value="1"/>
</dbReference>
<dbReference type="NCBIfam" id="TIGR00056">
    <property type="entry name" value="MlaE family lipid ABC transporter permease subunit"/>
    <property type="match status" value="1"/>
</dbReference>
<evidence type="ECO:0000256" key="4">
    <source>
        <dbReference type="ARBA" id="ARBA00022692"/>
    </source>
</evidence>
<keyword evidence="3" id="KW-0813">Transport</keyword>
<sequence length="260" mass="27663">MSSQLKKPIESLGRGLIRNVEEVGHMAIMLGQTAVWLVRPPYRPRIFLQALDQVGVGSVFIVIFTGIFTGLVLAYQSIIAFAMFNAQTLVGGTVAVSMVRELGPVLTGLMVAGRTGSAMTTEIGTMRVSEQIDAMSVMAVNPIQYLVAPRVVAGLITIPLLTLLFNFVGIVASYVLSVNIMGIDPGIFIQKIKDFVTPFDLFATALKGACFGVAITVIACYKGFFASGGAKGVGEATTSSVVTSSIAILVIDYILTLFLW</sequence>
<organism evidence="8 9">
    <name type="scientific">Microvenator marinus</name>
    <dbReference type="NCBI Taxonomy" id="2600177"/>
    <lineage>
        <taxon>Bacteria</taxon>
        <taxon>Deltaproteobacteria</taxon>
        <taxon>Bradymonadales</taxon>
        <taxon>Microvenatoraceae</taxon>
        <taxon>Microvenator</taxon>
    </lineage>
</organism>
<dbReference type="InterPro" id="IPR003453">
    <property type="entry name" value="ABC_MlaE_roteobac"/>
</dbReference>
<keyword evidence="5 7" id="KW-1133">Transmembrane helix</keyword>
<keyword evidence="4 7" id="KW-0812">Transmembrane</keyword>
<dbReference type="RefSeq" id="WP_146957872.1">
    <property type="nucleotide sequence ID" value="NZ_CP042467.1"/>
</dbReference>